<dbReference type="Proteomes" id="UP000198728">
    <property type="component" value="Unassembled WGS sequence"/>
</dbReference>
<dbReference type="PROSITE" id="PS51257">
    <property type="entry name" value="PROKAR_LIPOPROTEIN"/>
    <property type="match status" value="1"/>
</dbReference>
<feature type="signal peptide" evidence="1">
    <location>
        <begin position="1"/>
        <end position="20"/>
    </location>
</feature>
<dbReference type="OrthoDB" id="9989585at2"/>
<dbReference type="STRING" id="441112.SAMN04488094_102600"/>
<keyword evidence="1" id="KW-0732">Signal</keyword>
<dbReference type="RefSeq" id="WP_093359922.1">
    <property type="nucleotide sequence ID" value="NZ_FOLG01000002.1"/>
</dbReference>
<evidence type="ECO:0000256" key="1">
    <source>
        <dbReference type="SAM" id="SignalP"/>
    </source>
</evidence>
<accession>A0A1I1GQT5</accession>
<feature type="chain" id="PRO_5011749965" description="Lipoprotein" evidence="1">
    <location>
        <begin position="21"/>
        <end position="208"/>
    </location>
</feature>
<name>A0A1I1GQT5_9RHOB</name>
<proteinExistence type="predicted"/>
<protein>
    <recommendedName>
        <fullName evidence="4">Lipoprotein</fullName>
    </recommendedName>
</protein>
<dbReference type="EMBL" id="FOLG01000002">
    <property type="protein sequence ID" value="SFC11613.1"/>
    <property type="molecule type" value="Genomic_DNA"/>
</dbReference>
<organism evidence="2 3">
    <name type="scientific">Tropicimonas isoalkanivorans</name>
    <dbReference type="NCBI Taxonomy" id="441112"/>
    <lineage>
        <taxon>Bacteria</taxon>
        <taxon>Pseudomonadati</taxon>
        <taxon>Pseudomonadota</taxon>
        <taxon>Alphaproteobacteria</taxon>
        <taxon>Rhodobacterales</taxon>
        <taxon>Roseobacteraceae</taxon>
        <taxon>Tropicimonas</taxon>
    </lineage>
</organism>
<gene>
    <name evidence="2" type="ORF">SAMN04488094_102600</name>
</gene>
<evidence type="ECO:0000313" key="2">
    <source>
        <dbReference type="EMBL" id="SFC11613.1"/>
    </source>
</evidence>
<dbReference type="AlphaFoldDB" id="A0A1I1GQT5"/>
<evidence type="ECO:0008006" key="4">
    <source>
        <dbReference type="Google" id="ProtNLM"/>
    </source>
</evidence>
<sequence>MPARLSIVPFASVILLLLAAACTDSPPPVSRSVALPEGGETFAPDALACAQTRAHTAKDTSPCEGTAAPPAQDGARLGAGDYADAGSSALAAASGLSELNPAYAAIGPAAPVAMLGLKYGGKAALIDMGLPAGDVNRVVEAVGMAGGCSNLSLVAGAAAPPALALGAVCGVLYNDAVAKRQARKDVRYLTFEDGDWVLEGQNSAKDRP</sequence>
<evidence type="ECO:0000313" key="3">
    <source>
        <dbReference type="Proteomes" id="UP000198728"/>
    </source>
</evidence>
<keyword evidence="3" id="KW-1185">Reference proteome</keyword>
<reference evidence="2" key="1">
    <citation type="submission" date="2016-10" db="EMBL/GenBank/DDBJ databases">
        <authorList>
            <person name="de Groot N.N."/>
        </authorList>
    </citation>
    <scope>NUCLEOTIDE SEQUENCE [LARGE SCALE GENOMIC DNA]</scope>
    <source>
        <strain evidence="2">DSM 19548</strain>
    </source>
</reference>